<dbReference type="EnsemblMetazoa" id="SCAU010116-RA">
    <property type="protein sequence ID" value="SCAU010116-PA"/>
    <property type="gene ID" value="SCAU010116"/>
</dbReference>
<feature type="signal peptide" evidence="2">
    <location>
        <begin position="1"/>
        <end position="17"/>
    </location>
</feature>
<evidence type="ECO:0000313" key="5">
    <source>
        <dbReference type="Proteomes" id="UP000095300"/>
    </source>
</evidence>
<gene>
    <name evidence="4" type="primary">106084820</name>
</gene>
<dbReference type="Pfam" id="PF01607">
    <property type="entry name" value="CBM_14"/>
    <property type="match status" value="1"/>
</dbReference>
<reference evidence="4" key="1">
    <citation type="submission" date="2020-05" db="UniProtKB">
        <authorList>
            <consortium name="EnsemblMetazoa"/>
        </authorList>
    </citation>
    <scope>IDENTIFICATION</scope>
    <source>
        <strain evidence="4">USDA</strain>
    </source>
</reference>
<feature type="region of interest" description="Disordered" evidence="1">
    <location>
        <begin position="642"/>
        <end position="673"/>
    </location>
</feature>
<dbReference type="PROSITE" id="PS50940">
    <property type="entry name" value="CHIT_BIND_II"/>
    <property type="match status" value="1"/>
</dbReference>
<dbReference type="GO" id="GO:0008061">
    <property type="term" value="F:chitin binding"/>
    <property type="evidence" value="ECO:0007669"/>
    <property type="project" value="InterPro"/>
</dbReference>
<feature type="compositionally biased region" description="Polar residues" evidence="1">
    <location>
        <begin position="296"/>
        <end position="310"/>
    </location>
</feature>
<evidence type="ECO:0000256" key="2">
    <source>
        <dbReference type="SAM" id="SignalP"/>
    </source>
</evidence>
<dbReference type="InterPro" id="IPR002557">
    <property type="entry name" value="Chitin-bd_dom"/>
</dbReference>
<dbReference type="SUPFAM" id="SSF57625">
    <property type="entry name" value="Invertebrate chitin-binding proteins"/>
    <property type="match status" value="1"/>
</dbReference>
<protein>
    <recommendedName>
        <fullName evidence="3">Chitin-binding type-2 domain-containing protein</fullName>
    </recommendedName>
</protein>
<evidence type="ECO:0000259" key="3">
    <source>
        <dbReference type="PROSITE" id="PS50940"/>
    </source>
</evidence>
<dbReference type="OrthoDB" id="6407151at2759"/>
<feature type="compositionally biased region" description="Acidic residues" evidence="1">
    <location>
        <begin position="554"/>
        <end position="567"/>
    </location>
</feature>
<dbReference type="InterPro" id="IPR036508">
    <property type="entry name" value="Chitin-bd_dom_sf"/>
</dbReference>
<dbReference type="InterPro" id="IPR052976">
    <property type="entry name" value="Scoloptoxin-like"/>
</dbReference>
<feature type="compositionally biased region" description="Basic and acidic residues" evidence="1">
    <location>
        <begin position="911"/>
        <end position="927"/>
    </location>
</feature>
<dbReference type="GO" id="GO:0005576">
    <property type="term" value="C:extracellular region"/>
    <property type="evidence" value="ECO:0007669"/>
    <property type="project" value="InterPro"/>
</dbReference>
<dbReference type="PANTHER" id="PTHR22933:SF43">
    <property type="entry name" value="LP10131P"/>
    <property type="match status" value="1"/>
</dbReference>
<feature type="region of interest" description="Disordered" evidence="1">
    <location>
        <begin position="425"/>
        <end position="624"/>
    </location>
</feature>
<feature type="compositionally biased region" description="Basic and acidic residues" evidence="1">
    <location>
        <begin position="504"/>
        <end position="514"/>
    </location>
</feature>
<dbReference type="VEuPathDB" id="VectorBase:SCAU010116"/>
<feature type="region of interest" description="Disordered" evidence="1">
    <location>
        <begin position="1113"/>
        <end position="1145"/>
    </location>
</feature>
<feature type="region of interest" description="Disordered" evidence="1">
    <location>
        <begin position="39"/>
        <end position="60"/>
    </location>
</feature>
<dbReference type="AlphaFoldDB" id="A0A1I8PQ48"/>
<name>A0A1I8PQ48_STOCA</name>
<organism evidence="4 5">
    <name type="scientific">Stomoxys calcitrans</name>
    <name type="common">Stable fly</name>
    <name type="synonym">Conops calcitrans</name>
    <dbReference type="NCBI Taxonomy" id="35570"/>
    <lineage>
        <taxon>Eukaryota</taxon>
        <taxon>Metazoa</taxon>
        <taxon>Ecdysozoa</taxon>
        <taxon>Arthropoda</taxon>
        <taxon>Hexapoda</taxon>
        <taxon>Insecta</taxon>
        <taxon>Pterygota</taxon>
        <taxon>Neoptera</taxon>
        <taxon>Endopterygota</taxon>
        <taxon>Diptera</taxon>
        <taxon>Brachycera</taxon>
        <taxon>Muscomorpha</taxon>
        <taxon>Muscoidea</taxon>
        <taxon>Muscidae</taxon>
        <taxon>Stomoxys</taxon>
    </lineage>
</organism>
<sequence>MWKYGVILLCLSGYCLAGPVGLKKNMPIGLHQRANDAASSMESTMAESESTSTAAASEPSSAEMMIMSSLTLPSNATSIRSEITDNFSCANKTYGYYADVDNDCQIFHVCLPVTYADGKENTFRWSFICPEETVFSQDSFTCMRPEDMTITCEDSLSYYELNRNFGMVESEGEKENNEKPAAEAAEEMNENQPEVMEPVVIKTEPVRPVEQVNKVMQKPMRRKPALAYATQKKPMRKVPQTQPEMNSIVSEQEIIDTSEPLKPSVQEEEIKPVVQKIISRRPVPVMSNSFKDKLQNSKIDTTNSLRSDLFNQKRKRPTMFNKKPADQPAVEQTEQPAEEPALEETQKKVTEQRFSPMESDMSNSNIASQVADSKIEGSQIQEVYLKPEETPEEEIAAQIPIQSEAEYPAQVLEAFEEIPAVIAEVMESTQAEEDKPEQQISAAEDMPKNEDSISSDVDSETSQDSAMAQATIAMEEELQSAEETQHGQETLKLNEEVPETQNAEEDHIHEDNQTAKETPNAEEIPNSQEIQTAEEIMNAEEPKPAEEPNNGDAETQDINEAIEETQNVEEVQAAQEMPTVEETHHSEEEIQTADQNPKEEEQKNGEAQTVEETHMVESAPDMENTKLDEEAQIMDQAAEESEIVEETLTTEEIPKAEESQASEDMKTEEETEQKFAAEAIMENEASGEAMAIQNSETEPEEVKPIDDEFIKAEEISPMNEVYATDDKLSPEESQPDAEMEQTKSTDVEMAEQQPAMIPAGPAIFEENSEEAAAPAALQTLEEMEAEKPDQAPESMPATEEMSQQDPIVQQMFQEKNEEDDNKKQTIGGFKPVDPVMAAEAEQLIADFINTLRNNDFANEKPGMPIMEIAMNQEPEKSMESDDVAQPQIIETPVYAEEDKTVENEEDSMNNQEEKDTAQSMDIDKASENNEMGSLKSSEVSEEPQQSDTMPVQVPEMIMSHMPEHIYQIPVEVVASEAEEVMPDMHQQIQSEEQTNTIAEEMPIQSNEDEPHEMENPAVLMGGYKPLSIDDIVELVKERLDQKPQDELETPMQLEQVLNEAQPNVEEEASVSAGEAEQTAVAAESQEEIVMPIYHRLAEPTKVDAGVQTDIQDESSVAAEEEKDMVAAPSTNQEKSNRSYRSRSMLSAKLDPRKRRFLFRSDES</sequence>
<feature type="compositionally biased region" description="Polar residues" evidence="1">
    <location>
        <begin position="928"/>
        <end position="949"/>
    </location>
</feature>
<feature type="region of interest" description="Disordered" evidence="1">
    <location>
        <begin position="868"/>
        <end position="949"/>
    </location>
</feature>
<feature type="region of interest" description="Disordered" evidence="1">
    <location>
        <begin position="1060"/>
        <end position="1083"/>
    </location>
</feature>
<feature type="region of interest" description="Disordered" evidence="1">
    <location>
        <begin position="712"/>
        <end position="749"/>
    </location>
</feature>
<dbReference type="Proteomes" id="UP000095300">
    <property type="component" value="Unassembled WGS sequence"/>
</dbReference>
<feature type="compositionally biased region" description="Polar residues" evidence="1">
    <location>
        <begin position="452"/>
        <end position="468"/>
    </location>
</feature>
<dbReference type="PANTHER" id="PTHR22933">
    <property type="entry name" value="FI18007P1-RELATED"/>
    <property type="match status" value="1"/>
</dbReference>
<dbReference type="STRING" id="35570.A0A1I8PQ48"/>
<accession>A0A1I8PQ48</accession>
<evidence type="ECO:0000256" key="1">
    <source>
        <dbReference type="SAM" id="MobiDB-lite"/>
    </source>
</evidence>
<feature type="region of interest" description="Disordered" evidence="1">
    <location>
        <begin position="296"/>
        <end position="365"/>
    </location>
</feature>
<keyword evidence="2" id="KW-0732">Signal</keyword>
<keyword evidence="5" id="KW-1185">Reference proteome</keyword>
<feature type="domain" description="Chitin-binding type-2" evidence="3">
    <location>
        <begin position="86"/>
        <end position="154"/>
    </location>
</feature>
<dbReference type="KEGG" id="scac:106084820"/>
<proteinExistence type="predicted"/>
<feature type="region of interest" description="Disordered" evidence="1">
    <location>
        <begin position="783"/>
        <end position="804"/>
    </location>
</feature>
<evidence type="ECO:0000313" key="4">
    <source>
        <dbReference type="EnsemblMetazoa" id="SCAU010116-PA"/>
    </source>
</evidence>
<feature type="chain" id="PRO_5009327039" description="Chitin-binding type-2 domain-containing protein" evidence="2">
    <location>
        <begin position="18"/>
        <end position="1163"/>
    </location>
</feature>